<keyword evidence="2" id="KW-1185">Reference proteome</keyword>
<protein>
    <submittedName>
        <fullName evidence="1">Uncharacterized protein</fullName>
    </submittedName>
</protein>
<organism evidence="1 2">
    <name type="scientific">Brevundimonas terrae</name>
    <dbReference type="NCBI Taxonomy" id="363631"/>
    <lineage>
        <taxon>Bacteria</taxon>
        <taxon>Pseudomonadati</taxon>
        <taxon>Pseudomonadota</taxon>
        <taxon>Alphaproteobacteria</taxon>
        <taxon>Caulobacterales</taxon>
        <taxon>Caulobacteraceae</taxon>
        <taxon>Brevundimonas</taxon>
    </lineage>
</organism>
<dbReference type="Proteomes" id="UP001500791">
    <property type="component" value="Unassembled WGS sequence"/>
</dbReference>
<sequence>MAVDDVVVSARQLDEQVTGFVRDINVPDFNLNVARWHYDMCVSVVNMQNDAAQYIINRVAEVALEVGVKAGDPGCSPNVTVIAAANATETTGQIVNRYRNTLLPDVSGARRSRQALEKFVESDLPVRWWHTSMLINSDTGQVASKIQNDHITGWYNAGGIDLPINFPRVEVTSTYLRTGLRSNLTSAIIILDMEKLSGISVPQIADYISMVALTRVNMDADYSGYHSVLSLMSDKDVPGLTEWDMAYLKAIYSADITHKLKSHQLTELRFLMADWQIRRPLRRQEQSVASVMP</sequence>
<evidence type="ECO:0000313" key="1">
    <source>
        <dbReference type="EMBL" id="GAA0394491.1"/>
    </source>
</evidence>
<reference evidence="1 2" key="1">
    <citation type="journal article" date="2019" name="Int. J. Syst. Evol. Microbiol.">
        <title>The Global Catalogue of Microorganisms (GCM) 10K type strain sequencing project: providing services to taxonomists for standard genome sequencing and annotation.</title>
        <authorList>
            <consortium name="The Broad Institute Genomics Platform"/>
            <consortium name="The Broad Institute Genome Sequencing Center for Infectious Disease"/>
            <person name="Wu L."/>
            <person name="Ma J."/>
        </authorList>
    </citation>
    <scope>NUCLEOTIDE SEQUENCE [LARGE SCALE GENOMIC DNA]</scope>
    <source>
        <strain evidence="1 2">JCM 13476</strain>
    </source>
</reference>
<dbReference type="EMBL" id="BAAAEJ010000007">
    <property type="protein sequence ID" value="GAA0394491.1"/>
    <property type="molecule type" value="Genomic_DNA"/>
</dbReference>
<accession>A0ABN0YGM2</accession>
<name>A0ABN0YGM2_9CAUL</name>
<evidence type="ECO:0000313" key="2">
    <source>
        <dbReference type="Proteomes" id="UP001500791"/>
    </source>
</evidence>
<gene>
    <name evidence="1" type="ORF">GCM10009093_21340</name>
</gene>
<proteinExistence type="predicted"/>
<comment type="caution">
    <text evidence="1">The sequence shown here is derived from an EMBL/GenBank/DDBJ whole genome shotgun (WGS) entry which is preliminary data.</text>
</comment>